<keyword evidence="2" id="KW-1185">Reference proteome</keyword>
<accession>A0ACD5UE47</accession>
<reference evidence="1" key="2">
    <citation type="submission" date="2025-09" db="UniProtKB">
        <authorList>
            <consortium name="EnsemblPlants"/>
        </authorList>
    </citation>
    <scope>IDENTIFICATION</scope>
</reference>
<evidence type="ECO:0000313" key="2">
    <source>
        <dbReference type="Proteomes" id="UP001732700"/>
    </source>
</evidence>
<sequence length="106" mass="11598">MALACASHVRRLLLPAGAPARFFHLQPYQAKVGAVGFLNGVGKGAGTHAAKVEEAVGGDQLETGEQPLKKVGVYWKTAHPRRSRRSFKKIFSSFVHWKAPTDSTKW</sequence>
<evidence type="ECO:0000313" key="1">
    <source>
        <dbReference type="EnsemblPlants" id="AVESA.00010b.r2.2AG0233480.1.CDS"/>
    </source>
</evidence>
<dbReference type="Proteomes" id="UP001732700">
    <property type="component" value="Chromosome 2A"/>
</dbReference>
<proteinExistence type="predicted"/>
<protein>
    <submittedName>
        <fullName evidence="1">Uncharacterized protein</fullName>
    </submittedName>
</protein>
<dbReference type="EnsemblPlants" id="AVESA.00010b.r2.2AG0233480.1">
    <property type="protein sequence ID" value="AVESA.00010b.r2.2AG0233480.1.CDS"/>
    <property type="gene ID" value="AVESA.00010b.r2.2AG0233480"/>
</dbReference>
<name>A0ACD5UE47_AVESA</name>
<organism evidence="1 2">
    <name type="scientific">Avena sativa</name>
    <name type="common">Oat</name>
    <dbReference type="NCBI Taxonomy" id="4498"/>
    <lineage>
        <taxon>Eukaryota</taxon>
        <taxon>Viridiplantae</taxon>
        <taxon>Streptophyta</taxon>
        <taxon>Embryophyta</taxon>
        <taxon>Tracheophyta</taxon>
        <taxon>Spermatophyta</taxon>
        <taxon>Magnoliopsida</taxon>
        <taxon>Liliopsida</taxon>
        <taxon>Poales</taxon>
        <taxon>Poaceae</taxon>
        <taxon>BOP clade</taxon>
        <taxon>Pooideae</taxon>
        <taxon>Poodae</taxon>
        <taxon>Poeae</taxon>
        <taxon>Poeae Chloroplast Group 1 (Aveneae type)</taxon>
        <taxon>Aveninae</taxon>
        <taxon>Avena</taxon>
    </lineage>
</organism>
<reference evidence="1" key="1">
    <citation type="submission" date="2021-05" db="EMBL/GenBank/DDBJ databases">
        <authorList>
            <person name="Scholz U."/>
            <person name="Mascher M."/>
            <person name="Fiebig A."/>
        </authorList>
    </citation>
    <scope>NUCLEOTIDE SEQUENCE [LARGE SCALE GENOMIC DNA]</scope>
</reference>